<comment type="caution">
    <text evidence="5">The sequence shown here is derived from an EMBL/GenBank/DDBJ whole genome shotgun (WGS) entry which is preliminary data.</text>
</comment>
<dbReference type="InterPro" id="IPR011991">
    <property type="entry name" value="ArsR-like_HTH"/>
</dbReference>
<dbReference type="PRINTS" id="PR00778">
    <property type="entry name" value="HTHARSR"/>
</dbReference>
<evidence type="ECO:0000256" key="3">
    <source>
        <dbReference type="ARBA" id="ARBA00023163"/>
    </source>
</evidence>
<dbReference type="AlphaFoldDB" id="A0A0W8FWG8"/>
<evidence type="ECO:0000256" key="2">
    <source>
        <dbReference type="ARBA" id="ARBA00023125"/>
    </source>
</evidence>
<dbReference type="InterPro" id="IPR018334">
    <property type="entry name" value="ArsR_HTH"/>
</dbReference>
<dbReference type="CDD" id="cd00090">
    <property type="entry name" value="HTH_ARSR"/>
    <property type="match status" value="1"/>
</dbReference>
<dbReference type="EMBL" id="LNQE01000749">
    <property type="protein sequence ID" value="KUG25188.1"/>
    <property type="molecule type" value="Genomic_DNA"/>
</dbReference>
<dbReference type="GO" id="GO:0003700">
    <property type="term" value="F:DNA-binding transcription factor activity"/>
    <property type="evidence" value="ECO:0007669"/>
    <property type="project" value="InterPro"/>
</dbReference>
<accession>A0A0W8FWG8</accession>
<dbReference type="InterPro" id="IPR051011">
    <property type="entry name" value="Metal_resp_trans_reg"/>
</dbReference>
<evidence type="ECO:0000256" key="1">
    <source>
        <dbReference type="ARBA" id="ARBA00023015"/>
    </source>
</evidence>
<organism evidence="5">
    <name type="scientific">hydrocarbon metagenome</name>
    <dbReference type="NCBI Taxonomy" id="938273"/>
    <lineage>
        <taxon>unclassified sequences</taxon>
        <taxon>metagenomes</taxon>
        <taxon>ecological metagenomes</taxon>
    </lineage>
</organism>
<dbReference type="InterPro" id="IPR001845">
    <property type="entry name" value="HTH_ArsR_DNA-bd_dom"/>
</dbReference>
<feature type="domain" description="HTH arsR-type" evidence="4">
    <location>
        <begin position="38"/>
        <end position="132"/>
    </location>
</feature>
<dbReference type="SMART" id="SM00418">
    <property type="entry name" value="HTH_ARSR"/>
    <property type="match status" value="1"/>
</dbReference>
<gene>
    <name evidence="5" type="ORF">ASZ90_004992</name>
</gene>
<name>A0A0W8FWG8_9ZZZZ</name>
<dbReference type="PANTHER" id="PTHR43132">
    <property type="entry name" value="ARSENICAL RESISTANCE OPERON REPRESSOR ARSR-RELATED"/>
    <property type="match status" value="1"/>
</dbReference>
<dbReference type="InterPro" id="IPR036388">
    <property type="entry name" value="WH-like_DNA-bd_sf"/>
</dbReference>
<reference evidence="5" key="1">
    <citation type="journal article" date="2015" name="Proc. Natl. Acad. Sci. U.S.A.">
        <title>Networks of energetic and metabolic interactions define dynamics in microbial communities.</title>
        <authorList>
            <person name="Embree M."/>
            <person name="Liu J.K."/>
            <person name="Al-Bassam M.M."/>
            <person name="Zengler K."/>
        </authorList>
    </citation>
    <scope>NUCLEOTIDE SEQUENCE</scope>
</reference>
<dbReference type="PROSITE" id="PS00846">
    <property type="entry name" value="HTH_ARSR_1"/>
    <property type="match status" value="1"/>
</dbReference>
<evidence type="ECO:0000313" key="5">
    <source>
        <dbReference type="EMBL" id="KUG25188.1"/>
    </source>
</evidence>
<dbReference type="GO" id="GO:0003677">
    <property type="term" value="F:DNA binding"/>
    <property type="evidence" value="ECO:0007669"/>
    <property type="project" value="UniProtKB-KW"/>
</dbReference>
<dbReference type="InterPro" id="IPR036390">
    <property type="entry name" value="WH_DNA-bd_sf"/>
</dbReference>
<evidence type="ECO:0000259" key="4">
    <source>
        <dbReference type="PROSITE" id="PS50987"/>
    </source>
</evidence>
<proteinExistence type="predicted"/>
<dbReference type="Pfam" id="PF01022">
    <property type="entry name" value="HTH_5"/>
    <property type="match status" value="1"/>
</dbReference>
<dbReference type="NCBIfam" id="NF033788">
    <property type="entry name" value="HTH_metalloreg"/>
    <property type="match status" value="1"/>
</dbReference>
<keyword evidence="2" id="KW-0238">DNA-binding</keyword>
<keyword evidence="3" id="KW-0804">Transcription</keyword>
<keyword evidence="1" id="KW-0805">Transcription regulation</keyword>
<dbReference type="PROSITE" id="PS50987">
    <property type="entry name" value="HTH_ARSR_2"/>
    <property type="match status" value="1"/>
</dbReference>
<dbReference type="Gene3D" id="1.10.10.10">
    <property type="entry name" value="Winged helix-like DNA-binding domain superfamily/Winged helix DNA-binding domain"/>
    <property type="match status" value="1"/>
</dbReference>
<dbReference type="PANTHER" id="PTHR43132:SF6">
    <property type="entry name" value="HTH-TYPE TRANSCRIPTIONAL REPRESSOR CZRA"/>
    <property type="match status" value="1"/>
</dbReference>
<protein>
    <submittedName>
        <fullName evidence="5">Cadmium efflux system accessory protein</fullName>
    </submittedName>
</protein>
<dbReference type="SUPFAM" id="SSF46785">
    <property type="entry name" value="Winged helix' DNA-binding domain"/>
    <property type="match status" value="1"/>
</dbReference>
<sequence length="136" mass="15480">MEIIAQKKKNKNQNGKAESCKVICFNVDKVKEVKKSLPTEKEFEELVELYAALGNITRLKIVFSLAKGEFCVCDIANVLGLSIPATSHQLKYLYEMKILKSRNDGKMVYYKLNSENLISVLKDDVKLIEETFINNS</sequence>